<keyword evidence="9 11" id="KW-1015">Disulfide bond</keyword>
<evidence type="ECO:0000313" key="14">
    <source>
        <dbReference type="Proteomes" id="UP001497525"/>
    </source>
</evidence>
<accession>A0AAV2TPM8</accession>
<dbReference type="Proteomes" id="UP001497525">
    <property type="component" value="Unassembled WGS sequence"/>
</dbReference>
<evidence type="ECO:0000256" key="11">
    <source>
        <dbReference type="RuleBase" id="RU361242"/>
    </source>
</evidence>
<comment type="caution">
    <text evidence="13">The sequence shown here is derived from an EMBL/GenBank/DDBJ whole genome shotgun (WGS) entry which is preliminary data.</text>
</comment>
<dbReference type="InterPro" id="IPR001173">
    <property type="entry name" value="Glyco_trans_2-like"/>
</dbReference>
<dbReference type="PANTHER" id="PTHR11675">
    <property type="entry name" value="N-ACETYLGALACTOSAMINYLTRANSFERASE"/>
    <property type="match status" value="1"/>
</dbReference>
<keyword evidence="11" id="KW-0328">Glycosyltransferase</keyword>
<comment type="pathway">
    <text evidence="11">Protein modification; protein glycosylation.</text>
</comment>
<evidence type="ECO:0000256" key="3">
    <source>
        <dbReference type="ARBA" id="ARBA00022692"/>
    </source>
</evidence>
<organism evidence="13 14">
    <name type="scientific">Calicophoron daubneyi</name>
    <name type="common">Rumen fluke</name>
    <name type="synonym">Paramphistomum daubneyi</name>
    <dbReference type="NCBI Taxonomy" id="300641"/>
    <lineage>
        <taxon>Eukaryota</taxon>
        <taxon>Metazoa</taxon>
        <taxon>Spiralia</taxon>
        <taxon>Lophotrochozoa</taxon>
        <taxon>Platyhelminthes</taxon>
        <taxon>Trematoda</taxon>
        <taxon>Digenea</taxon>
        <taxon>Plagiorchiida</taxon>
        <taxon>Pronocephalata</taxon>
        <taxon>Paramphistomoidea</taxon>
        <taxon>Paramphistomidae</taxon>
        <taxon>Calicophoron</taxon>
    </lineage>
</organism>
<evidence type="ECO:0000256" key="7">
    <source>
        <dbReference type="ARBA" id="ARBA00023034"/>
    </source>
</evidence>
<dbReference type="SMART" id="SM00458">
    <property type="entry name" value="RICIN"/>
    <property type="match status" value="1"/>
</dbReference>
<evidence type="ECO:0000256" key="4">
    <source>
        <dbReference type="ARBA" id="ARBA00022734"/>
    </source>
</evidence>
<dbReference type="InterPro" id="IPR000772">
    <property type="entry name" value="Ricin_B_lectin"/>
</dbReference>
<dbReference type="GO" id="GO:0006493">
    <property type="term" value="P:protein O-linked glycosylation"/>
    <property type="evidence" value="ECO:0007669"/>
    <property type="project" value="TreeGrafter"/>
</dbReference>
<keyword evidence="8 11" id="KW-0472">Membrane</keyword>
<keyword evidence="11" id="KW-0464">Manganese</keyword>
<comment type="similarity">
    <text evidence="2 11">Belongs to the glycosyltransferase 2 family. GalNAc-T subfamily.</text>
</comment>
<dbReference type="Gene3D" id="2.80.10.50">
    <property type="match status" value="1"/>
</dbReference>
<dbReference type="Gene3D" id="3.90.550.10">
    <property type="entry name" value="Spore Coat Polysaccharide Biosynthesis Protein SpsA, Chain A"/>
    <property type="match status" value="1"/>
</dbReference>
<evidence type="ECO:0000259" key="12">
    <source>
        <dbReference type="SMART" id="SM00458"/>
    </source>
</evidence>
<feature type="transmembrane region" description="Helical" evidence="11">
    <location>
        <begin position="12"/>
        <end position="29"/>
    </location>
</feature>
<dbReference type="GO" id="GO:0004653">
    <property type="term" value="F:polypeptide N-acetylgalactosaminyltransferase activity"/>
    <property type="evidence" value="ECO:0007669"/>
    <property type="project" value="TreeGrafter"/>
</dbReference>
<dbReference type="SUPFAM" id="SSF53448">
    <property type="entry name" value="Nucleotide-diphospho-sugar transferases"/>
    <property type="match status" value="1"/>
</dbReference>
<dbReference type="PROSITE" id="PS50231">
    <property type="entry name" value="RICIN_B_LECTIN"/>
    <property type="match status" value="1"/>
</dbReference>
<dbReference type="InterPro" id="IPR045885">
    <property type="entry name" value="GalNAc-T"/>
</dbReference>
<keyword evidence="11" id="KW-0808">Transferase</keyword>
<dbReference type="PANTHER" id="PTHR11675:SF134">
    <property type="entry name" value="N-ACETYLGALACTOSAMINYLTRANSFERASE 4-RELATED"/>
    <property type="match status" value="1"/>
</dbReference>
<evidence type="ECO:0000256" key="5">
    <source>
        <dbReference type="ARBA" id="ARBA00022968"/>
    </source>
</evidence>
<evidence type="ECO:0000256" key="8">
    <source>
        <dbReference type="ARBA" id="ARBA00023136"/>
    </source>
</evidence>
<comment type="cofactor">
    <cofactor evidence="11">
        <name>Mn(2+)</name>
        <dbReference type="ChEBI" id="CHEBI:29035"/>
    </cofactor>
</comment>
<dbReference type="CDD" id="cd02510">
    <property type="entry name" value="pp-GalNAc-T"/>
    <property type="match status" value="1"/>
</dbReference>
<evidence type="ECO:0000256" key="9">
    <source>
        <dbReference type="ARBA" id="ARBA00023157"/>
    </source>
</evidence>
<proteinExistence type="inferred from homology"/>
<keyword evidence="7 11" id="KW-0333">Golgi apparatus</keyword>
<sequence>MRVHPVRFIRILIYCIPILVLLSTILYVFTPPQAVIHSKDVNWPSRWSSSEMISYEDPLLAAREAKREGPGEQGQPVRLSPEEQKVAENFKNQNGFNIYVSDKVAIDRSLTDIRHPNCKTKLYSSKLPQTSVIIPFFEEHWSTLLRTFNTTLLRSPPNLIKEVILVDDGSTMRDFLKDQLDNYLKEHYPDGKVRVVRSPTRQGLITARLLGAKAATGDVLVFLDSHCEPSHNWLPPLLHYIAADYKTVTCPFIDVIDGDNFHYRAQDEGARGAFDWELFYKRLPKLPEDEPHPDEPFVSPVMAGGLFAISAKWFWELGGYDPGLVIWGGEQYELSFKLWMCGGKMLDIPCSRIGHIYRVHPTNFPSTGISNFLGRNYKRVAEVWMDEYKEYVYNRRPSYRGIDPGNLTEQLAIRTRLNCSSFKWFMNNVAFDLTKRYPLVDPIPAAIGDIRSVVDKSLCIDAMGASQTVPVKLSKCIRDGSSQNGMQQFEFSYRDDIRPVKMSQCLDLPSGSPHADVVLYGCHASHGNQYWSVVPVNNDKQNPVIIRNVPKDYCLEMSTDEPTTLFANRCQSGSKNQQWIWQTLQFDEAAKSCKVAGICTEGASN</sequence>
<keyword evidence="10" id="KW-0325">Glycoprotein</keyword>
<reference evidence="13" key="1">
    <citation type="submission" date="2024-06" db="EMBL/GenBank/DDBJ databases">
        <authorList>
            <person name="Liu X."/>
            <person name="Lenzi L."/>
            <person name="Haldenby T S."/>
            <person name="Uol C."/>
        </authorList>
    </citation>
    <scope>NUCLEOTIDE SEQUENCE</scope>
</reference>
<gene>
    <name evidence="13" type="ORF">CDAUBV1_LOCUS13741</name>
</gene>
<evidence type="ECO:0000256" key="2">
    <source>
        <dbReference type="ARBA" id="ARBA00005680"/>
    </source>
</evidence>
<evidence type="ECO:0000256" key="1">
    <source>
        <dbReference type="ARBA" id="ARBA00004323"/>
    </source>
</evidence>
<dbReference type="FunFam" id="3.90.550.10:FF:000029">
    <property type="entry name" value="Polypeptide N-acetylgalactosaminyltransferase"/>
    <property type="match status" value="1"/>
</dbReference>
<keyword evidence="6 11" id="KW-1133">Transmembrane helix</keyword>
<dbReference type="SUPFAM" id="SSF50370">
    <property type="entry name" value="Ricin B-like lectins"/>
    <property type="match status" value="1"/>
</dbReference>
<dbReference type="EMBL" id="CAXLJL010000545">
    <property type="protein sequence ID" value="CAL5138879.1"/>
    <property type="molecule type" value="Genomic_DNA"/>
</dbReference>
<keyword evidence="4 11" id="KW-0430">Lectin</keyword>
<dbReference type="AlphaFoldDB" id="A0AAV2TPM8"/>
<protein>
    <recommendedName>
        <fullName evidence="11">Polypeptide N-acetylgalactosaminyltransferase</fullName>
        <ecNumber evidence="11">2.4.1.-</ecNumber>
    </recommendedName>
    <alternativeName>
        <fullName evidence="11">Protein-UDP acetylgalactosaminyltransferase</fullName>
    </alternativeName>
</protein>
<dbReference type="GO" id="GO:0000139">
    <property type="term" value="C:Golgi membrane"/>
    <property type="evidence" value="ECO:0007669"/>
    <property type="project" value="UniProtKB-SubCell"/>
</dbReference>
<dbReference type="GO" id="GO:0030246">
    <property type="term" value="F:carbohydrate binding"/>
    <property type="evidence" value="ECO:0007669"/>
    <property type="project" value="UniProtKB-KW"/>
</dbReference>
<evidence type="ECO:0000256" key="6">
    <source>
        <dbReference type="ARBA" id="ARBA00022989"/>
    </source>
</evidence>
<evidence type="ECO:0000256" key="10">
    <source>
        <dbReference type="ARBA" id="ARBA00023180"/>
    </source>
</evidence>
<dbReference type="Pfam" id="PF00535">
    <property type="entry name" value="Glycos_transf_2"/>
    <property type="match status" value="1"/>
</dbReference>
<dbReference type="InterPro" id="IPR029044">
    <property type="entry name" value="Nucleotide-diphossugar_trans"/>
</dbReference>
<keyword evidence="5" id="KW-0735">Signal-anchor</keyword>
<dbReference type="Pfam" id="PF00652">
    <property type="entry name" value="Ricin_B_lectin"/>
    <property type="match status" value="1"/>
</dbReference>
<dbReference type="InterPro" id="IPR035992">
    <property type="entry name" value="Ricin_B-like_lectins"/>
</dbReference>
<keyword evidence="3 11" id="KW-0812">Transmembrane</keyword>
<name>A0AAV2TPM8_CALDB</name>
<evidence type="ECO:0000313" key="13">
    <source>
        <dbReference type="EMBL" id="CAL5138879.1"/>
    </source>
</evidence>
<dbReference type="EC" id="2.4.1.-" evidence="11"/>
<feature type="domain" description="Ricin B lectin" evidence="12">
    <location>
        <begin position="448"/>
        <end position="582"/>
    </location>
</feature>
<comment type="subcellular location">
    <subcellularLocation>
        <location evidence="1 11">Golgi apparatus membrane</location>
        <topology evidence="1 11">Single-pass type II membrane protein</topology>
    </subcellularLocation>
</comment>